<organism evidence="2 3">
    <name type="scientific">Azospirillum himalayense</name>
    <dbReference type="NCBI Taxonomy" id="654847"/>
    <lineage>
        <taxon>Bacteria</taxon>
        <taxon>Pseudomonadati</taxon>
        <taxon>Pseudomonadota</taxon>
        <taxon>Alphaproteobacteria</taxon>
        <taxon>Rhodospirillales</taxon>
        <taxon>Azospirillaceae</taxon>
        <taxon>Azospirillum</taxon>
    </lineage>
</organism>
<protein>
    <submittedName>
        <fullName evidence="2">Uncharacterized protein</fullName>
    </submittedName>
</protein>
<gene>
    <name evidence="2" type="ORF">ACFPMG_24245</name>
</gene>
<dbReference type="Proteomes" id="UP001596166">
    <property type="component" value="Unassembled WGS sequence"/>
</dbReference>
<dbReference type="RefSeq" id="WP_376997794.1">
    <property type="nucleotide sequence ID" value="NZ_JBHSLC010000081.1"/>
</dbReference>
<sequence length="167" mass="17993">MGECTCHLGAPPCGYCVEGTEDYQEAVAYAEGLDDRELDRLYVDICDMMEERGLKRASSAAVKAILLRTPEITAPTAPPPTPAISPAPVPAPTKAEWVGRLKANTSFAAEMVKVGGAYARASERPINKGLWDTLDKADSGCWRNSKFSSLTGDGAKHDNRRAPVRRA</sequence>
<evidence type="ECO:0000313" key="3">
    <source>
        <dbReference type="Proteomes" id="UP001596166"/>
    </source>
</evidence>
<accession>A0ABW0GB76</accession>
<keyword evidence="3" id="KW-1185">Reference proteome</keyword>
<reference evidence="3" key="1">
    <citation type="journal article" date="2019" name="Int. J. Syst. Evol. Microbiol.">
        <title>The Global Catalogue of Microorganisms (GCM) 10K type strain sequencing project: providing services to taxonomists for standard genome sequencing and annotation.</title>
        <authorList>
            <consortium name="The Broad Institute Genomics Platform"/>
            <consortium name="The Broad Institute Genome Sequencing Center for Infectious Disease"/>
            <person name="Wu L."/>
            <person name="Ma J."/>
        </authorList>
    </citation>
    <scope>NUCLEOTIDE SEQUENCE [LARGE SCALE GENOMIC DNA]</scope>
    <source>
        <strain evidence="3">CCUG 58760</strain>
    </source>
</reference>
<evidence type="ECO:0000256" key="1">
    <source>
        <dbReference type="SAM" id="MobiDB-lite"/>
    </source>
</evidence>
<evidence type="ECO:0000313" key="2">
    <source>
        <dbReference type="EMBL" id="MFC5358102.1"/>
    </source>
</evidence>
<comment type="caution">
    <text evidence="2">The sequence shown here is derived from an EMBL/GenBank/DDBJ whole genome shotgun (WGS) entry which is preliminary data.</text>
</comment>
<proteinExistence type="predicted"/>
<dbReference type="EMBL" id="JBHSLC010000081">
    <property type="protein sequence ID" value="MFC5358102.1"/>
    <property type="molecule type" value="Genomic_DNA"/>
</dbReference>
<name>A0ABW0GB76_9PROT</name>
<feature type="region of interest" description="Disordered" evidence="1">
    <location>
        <begin position="145"/>
        <end position="167"/>
    </location>
</feature>